<evidence type="ECO:0000259" key="3">
    <source>
        <dbReference type="Pfam" id="PF02994"/>
    </source>
</evidence>
<dbReference type="PANTHER" id="PTHR11505">
    <property type="entry name" value="L1 TRANSPOSABLE ELEMENT-RELATED"/>
    <property type="match status" value="1"/>
</dbReference>
<comment type="caution">
    <text evidence="4">The sequence shown here is derived from an EMBL/GenBank/DDBJ whole genome shotgun (WGS) entry which is preliminary data.</text>
</comment>
<dbReference type="Gene3D" id="3.30.70.1820">
    <property type="entry name" value="L1 transposable element, RRM domain"/>
    <property type="match status" value="1"/>
</dbReference>
<feature type="region of interest" description="Disordered" evidence="2">
    <location>
        <begin position="1"/>
        <end position="45"/>
    </location>
</feature>
<dbReference type="Pfam" id="PF02994">
    <property type="entry name" value="Transposase_22"/>
    <property type="match status" value="1"/>
</dbReference>
<feature type="domain" description="L1 transposable element RRM" evidence="3">
    <location>
        <begin position="142"/>
        <end position="239"/>
    </location>
</feature>
<name>A0ABR3MR56_9TELE</name>
<protein>
    <recommendedName>
        <fullName evidence="3">L1 transposable element RRM domain-containing protein</fullName>
    </recommendedName>
</protein>
<keyword evidence="5" id="KW-1185">Reference proteome</keyword>
<dbReference type="Proteomes" id="UP001558613">
    <property type="component" value="Unassembled WGS sequence"/>
</dbReference>
<dbReference type="Gene3D" id="3.30.250.20">
    <property type="entry name" value="L1 transposable element, C-terminal domain"/>
    <property type="match status" value="1"/>
</dbReference>
<keyword evidence="1" id="KW-0175">Coiled coil</keyword>
<dbReference type="EMBL" id="JAYMGO010000010">
    <property type="protein sequence ID" value="KAL1267104.1"/>
    <property type="molecule type" value="Genomic_DNA"/>
</dbReference>
<evidence type="ECO:0000313" key="4">
    <source>
        <dbReference type="EMBL" id="KAL1267104.1"/>
    </source>
</evidence>
<organism evidence="4 5">
    <name type="scientific">Cirrhinus molitorella</name>
    <name type="common">mud carp</name>
    <dbReference type="NCBI Taxonomy" id="172907"/>
    <lineage>
        <taxon>Eukaryota</taxon>
        <taxon>Metazoa</taxon>
        <taxon>Chordata</taxon>
        <taxon>Craniata</taxon>
        <taxon>Vertebrata</taxon>
        <taxon>Euteleostomi</taxon>
        <taxon>Actinopterygii</taxon>
        <taxon>Neopterygii</taxon>
        <taxon>Teleostei</taxon>
        <taxon>Ostariophysi</taxon>
        <taxon>Cypriniformes</taxon>
        <taxon>Cyprinidae</taxon>
        <taxon>Labeoninae</taxon>
        <taxon>Labeonini</taxon>
        <taxon>Cirrhinus</taxon>
    </lineage>
</organism>
<dbReference type="InterPro" id="IPR004244">
    <property type="entry name" value="Transposase_22"/>
</dbReference>
<feature type="compositionally biased region" description="Basic and acidic residues" evidence="2">
    <location>
        <begin position="1"/>
        <end position="10"/>
    </location>
</feature>
<proteinExistence type="predicted"/>
<dbReference type="SUPFAM" id="SSF57997">
    <property type="entry name" value="Tropomyosin"/>
    <property type="match status" value="1"/>
</dbReference>
<evidence type="ECO:0000256" key="1">
    <source>
        <dbReference type="SAM" id="Coils"/>
    </source>
</evidence>
<dbReference type="InterPro" id="IPR043636">
    <property type="entry name" value="L1_RRM_dom"/>
</dbReference>
<dbReference type="Gene3D" id="1.20.5.340">
    <property type="match status" value="1"/>
</dbReference>
<gene>
    <name evidence="4" type="ORF">QQF64_002779</name>
</gene>
<accession>A0ABR3MR56</accession>
<reference evidence="4 5" key="1">
    <citation type="submission" date="2023-09" db="EMBL/GenBank/DDBJ databases">
        <authorList>
            <person name="Wang M."/>
        </authorList>
    </citation>
    <scope>NUCLEOTIDE SEQUENCE [LARGE SCALE GENOMIC DNA]</scope>
    <source>
        <strain evidence="4">GT-2023</strain>
        <tissue evidence="4">Liver</tissue>
    </source>
</reference>
<sequence length="299" mass="32867">MSVSTSDKDFPIFGSTRSHTTREKDKKKTTNPAPSAEANANATEAQSDMALVLSEIKANGSRLDGITSRLEGIAGSVSSLQNSFTALTERIDGIETRLTEAEGRISSAEDSAAVSGGQLANLLIKVEQLQSKVDDLENRGRRKNLRIVGLPEGAEGTGSIVPFLRSSIPKWLDLSDGSFTLDIERAHRSPSNPNSRNPNSPPRSVLVRFLRFTEKESILRAALKKTVTHEGAEIRFYSDLSTTVLQRRREFSSVVKTLTSRGLYRGFAYPARLRCLHLGKIRMFDDPNSAKAFLDSLDR</sequence>
<feature type="compositionally biased region" description="Low complexity" evidence="2">
    <location>
        <begin position="30"/>
        <end position="45"/>
    </location>
</feature>
<feature type="coiled-coil region" evidence="1">
    <location>
        <begin position="91"/>
        <end position="146"/>
    </location>
</feature>
<dbReference type="InterPro" id="IPR042566">
    <property type="entry name" value="L1_C"/>
</dbReference>
<evidence type="ECO:0000256" key="2">
    <source>
        <dbReference type="SAM" id="MobiDB-lite"/>
    </source>
</evidence>
<evidence type="ECO:0000313" key="5">
    <source>
        <dbReference type="Proteomes" id="UP001558613"/>
    </source>
</evidence>